<dbReference type="Proteomes" id="UP001283361">
    <property type="component" value="Unassembled WGS sequence"/>
</dbReference>
<evidence type="ECO:0000313" key="1">
    <source>
        <dbReference type="EMBL" id="KAK3762591.1"/>
    </source>
</evidence>
<evidence type="ECO:0000313" key="2">
    <source>
        <dbReference type="Proteomes" id="UP001283361"/>
    </source>
</evidence>
<reference evidence="1" key="1">
    <citation type="journal article" date="2023" name="G3 (Bethesda)">
        <title>A reference genome for the long-term kleptoplast-retaining sea slug Elysia crispata morphotype clarki.</title>
        <authorList>
            <person name="Eastman K.E."/>
            <person name="Pendleton A.L."/>
            <person name="Shaikh M.A."/>
            <person name="Suttiyut T."/>
            <person name="Ogas R."/>
            <person name="Tomko P."/>
            <person name="Gavelis G."/>
            <person name="Widhalm J.R."/>
            <person name="Wisecaver J.H."/>
        </authorList>
    </citation>
    <scope>NUCLEOTIDE SEQUENCE</scope>
    <source>
        <strain evidence="1">ECLA1</strain>
    </source>
</reference>
<name>A0AAE0Z5D3_9GAST</name>
<keyword evidence="2" id="KW-1185">Reference proteome</keyword>
<dbReference type="AlphaFoldDB" id="A0AAE0Z5D3"/>
<accession>A0AAE0Z5D3</accession>
<organism evidence="1 2">
    <name type="scientific">Elysia crispata</name>
    <name type="common">lettuce slug</name>
    <dbReference type="NCBI Taxonomy" id="231223"/>
    <lineage>
        <taxon>Eukaryota</taxon>
        <taxon>Metazoa</taxon>
        <taxon>Spiralia</taxon>
        <taxon>Lophotrochozoa</taxon>
        <taxon>Mollusca</taxon>
        <taxon>Gastropoda</taxon>
        <taxon>Heterobranchia</taxon>
        <taxon>Euthyneura</taxon>
        <taxon>Panpulmonata</taxon>
        <taxon>Sacoglossa</taxon>
        <taxon>Placobranchoidea</taxon>
        <taxon>Plakobranchidae</taxon>
        <taxon>Elysia</taxon>
    </lineage>
</organism>
<gene>
    <name evidence="1" type="ORF">RRG08_020670</name>
</gene>
<dbReference type="EMBL" id="JAWDGP010004681">
    <property type="protein sequence ID" value="KAK3762591.1"/>
    <property type="molecule type" value="Genomic_DNA"/>
</dbReference>
<protein>
    <submittedName>
        <fullName evidence="1">Uncharacterized protein</fullName>
    </submittedName>
</protein>
<comment type="caution">
    <text evidence="1">The sequence shown here is derived from an EMBL/GenBank/DDBJ whole genome shotgun (WGS) entry which is preliminary data.</text>
</comment>
<proteinExistence type="predicted"/>
<sequence>MLTPGMLEITRHHLSPSVVRSINTQCRFNTCLDKALAKHHRSHTHQICATPGLRVHITRISRLFDTALFSYAIGFSGSHNKLASKTLMSSPPSTSRHPLLVLGETLESSAHERTGKTNSLRLHQRYCKKSGCLAIPPLPKLSHVTVSSLLAAASRHPDYLPLICRWFMSRAIDRSSTHSRPGSRASYAGTAGRCSPPGLIKPLLSGAEFGRTGR</sequence>